<comment type="similarity">
    <text evidence="8">Belongs to the cytochrome P450 family.</text>
</comment>
<dbReference type="GO" id="GO:0005506">
    <property type="term" value="F:iron ion binding"/>
    <property type="evidence" value="ECO:0007669"/>
    <property type="project" value="InterPro"/>
</dbReference>
<dbReference type="PRINTS" id="PR00463">
    <property type="entry name" value="EP450I"/>
</dbReference>
<proteinExistence type="inferred from homology"/>
<evidence type="ECO:0000256" key="3">
    <source>
        <dbReference type="ARBA" id="ARBA00022723"/>
    </source>
</evidence>
<dbReference type="InterPro" id="IPR017972">
    <property type="entry name" value="Cyt_P450_CS"/>
</dbReference>
<dbReference type="GO" id="GO:0020037">
    <property type="term" value="F:heme binding"/>
    <property type="evidence" value="ECO:0007669"/>
    <property type="project" value="InterPro"/>
</dbReference>
<comment type="caution">
    <text evidence="11">The sequence shown here is derived from an EMBL/GenBank/DDBJ whole genome shotgun (WGS) entry which is preliminary data.</text>
</comment>
<accession>A0A7J0GRB3</accession>
<feature type="compositionally biased region" description="Polar residues" evidence="9">
    <location>
        <begin position="516"/>
        <end position="530"/>
    </location>
</feature>
<keyword evidence="4 8" id="KW-0560">Oxidoreductase</keyword>
<evidence type="ECO:0000256" key="8">
    <source>
        <dbReference type="RuleBase" id="RU000461"/>
    </source>
</evidence>
<feature type="signal peptide" evidence="10">
    <location>
        <begin position="1"/>
        <end position="25"/>
    </location>
</feature>
<organism evidence="11 12">
    <name type="scientific">Actinidia rufa</name>
    <dbReference type="NCBI Taxonomy" id="165716"/>
    <lineage>
        <taxon>Eukaryota</taxon>
        <taxon>Viridiplantae</taxon>
        <taxon>Streptophyta</taxon>
        <taxon>Embryophyta</taxon>
        <taxon>Tracheophyta</taxon>
        <taxon>Spermatophyta</taxon>
        <taxon>Magnoliopsida</taxon>
        <taxon>eudicotyledons</taxon>
        <taxon>Gunneridae</taxon>
        <taxon>Pentapetalae</taxon>
        <taxon>asterids</taxon>
        <taxon>Ericales</taxon>
        <taxon>Actinidiaceae</taxon>
        <taxon>Actinidia</taxon>
    </lineage>
</organism>
<dbReference type="GO" id="GO:0046246">
    <property type="term" value="P:terpene biosynthetic process"/>
    <property type="evidence" value="ECO:0007669"/>
    <property type="project" value="TreeGrafter"/>
</dbReference>
<dbReference type="FunFam" id="1.10.630.10:FF:000026">
    <property type="entry name" value="Cytochrome P450 82C4"/>
    <property type="match status" value="1"/>
</dbReference>
<dbReference type="PANTHER" id="PTHR47947:SF8">
    <property type="entry name" value="CYTOCHROME P450 82C4-LIKE"/>
    <property type="match status" value="1"/>
</dbReference>
<evidence type="ECO:0000256" key="2">
    <source>
        <dbReference type="ARBA" id="ARBA00022617"/>
    </source>
</evidence>
<evidence type="ECO:0000256" key="10">
    <source>
        <dbReference type="SAM" id="SignalP"/>
    </source>
</evidence>
<dbReference type="Proteomes" id="UP000585474">
    <property type="component" value="Unassembled WGS sequence"/>
</dbReference>
<dbReference type="SUPFAM" id="SSF48264">
    <property type="entry name" value="Cytochrome P450"/>
    <property type="match status" value="1"/>
</dbReference>
<feature type="chain" id="PRO_5029667912" evidence="10">
    <location>
        <begin position="26"/>
        <end position="530"/>
    </location>
</feature>
<gene>
    <name evidence="11" type="ORF">Acr_23g0017140</name>
</gene>
<feature type="binding site" description="axial binding residue" evidence="7">
    <location>
        <position position="462"/>
    </location>
    <ligand>
        <name>heme</name>
        <dbReference type="ChEBI" id="CHEBI:30413"/>
    </ligand>
    <ligandPart>
        <name>Fe</name>
        <dbReference type="ChEBI" id="CHEBI:18248"/>
    </ligandPart>
</feature>
<reference evidence="11 12" key="1">
    <citation type="submission" date="2019-07" db="EMBL/GenBank/DDBJ databases">
        <title>De Novo Assembly of kiwifruit Actinidia rufa.</title>
        <authorList>
            <person name="Sugita-Konishi S."/>
            <person name="Sato K."/>
            <person name="Mori E."/>
            <person name="Abe Y."/>
            <person name="Kisaki G."/>
            <person name="Hamano K."/>
            <person name="Suezawa K."/>
            <person name="Otani M."/>
            <person name="Fukuda T."/>
            <person name="Manabe T."/>
            <person name="Gomi K."/>
            <person name="Tabuchi M."/>
            <person name="Akimitsu K."/>
            <person name="Kataoka I."/>
        </authorList>
    </citation>
    <scope>NUCLEOTIDE SEQUENCE [LARGE SCALE GENOMIC DNA]</scope>
    <source>
        <strain evidence="12">cv. Fuchu</strain>
    </source>
</reference>
<dbReference type="GO" id="GO:0016705">
    <property type="term" value="F:oxidoreductase activity, acting on paired donors, with incorporation or reduction of molecular oxygen"/>
    <property type="evidence" value="ECO:0007669"/>
    <property type="project" value="InterPro"/>
</dbReference>
<evidence type="ECO:0000256" key="9">
    <source>
        <dbReference type="SAM" id="MobiDB-lite"/>
    </source>
</evidence>
<protein>
    <submittedName>
        <fullName evidence="11">Cytochrome P450, family 82, subfamily G, polypeptide 1</fullName>
    </submittedName>
</protein>
<dbReference type="PROSITE" id="PS00086">
    <property type="entry name" value="CYTOCHROME_P450"/>
    <property type="match status" value="1"/>
</dbReference>
<dbReference type="PRINTS" id="PR00385">
    <property type="entry name" value="P450"/>
</dbReference>
<sequence>MSMDFLTHLLPLLVFLAVIVHFSLHKLKPSNKPTKTLTKAPEPPGSLPFIGHLHLLGGPDPVARTLGAMANEHGPIFSLRLGSHQALVVSSWEHVKECFTTNDTIFASRPIMAVGKYLGYGNAMFSVAPYGPYWRDVRKMVMLELLTKHQLEKLRHVRESEVDMCVRDLYSSCVKNRERSTACVVMNEWFERLTFNVIVRMLAGKRVFNSNTTTEDCDFKDAIKKMLYLAGVFVVSDVIPSLEWVDFGGYLKAMKQTAKDMDQVLGRWLEEHVRRREEGGGGDGGGDFIDVMLSVLPEDTVMAGYKRETIIKATTLILIMTGSESTAETLTWALSLLLNNPHALKTAQEELDLHVGRNKWVQEPDIAKLKYLQAIVKETLRLYPPGPLSGAREAREDCRVGGYDIKKGTRLIVNLWKLHRDSRIWSDPHEFKPERFLVDHANVEFRGQQYEYIPFSAGRRMCPAVSFGLQEVHFTLARLLQGFDMSTPMGRAGGYDRGIRHCPAQGVSAGSPPHTAASSQGLSRSLNQLY</sequence>
<evidence type="ECO:0000313" key="11">
    <source>
        <dbReference type="EMBL" id="GFZ13329.1"/>
    </source>
</evidence>
<dbReference type="CDD" id="cd20654">
    <property type="entry name" value="CYP82"/>
    <property type="match status" value="1"/>
</dbReference>
<keyword evidence="12" id="KW-1185">Reference proteome</keyword>
<dbReference type="InterPro" id="IPR036396">
    <property type="entry name" value="Cyt_P450_sf"/>
</dbReference>
<keyword evidence="5 7" id="KW-0408">Iron</keyword>
<dbReference type="InterPro" id="IPR050651">
    <property type="entry name" value="Plant_Cytochrome_P450_Monoox"/>
</dbReference>
<dbReference type="InterPro" id="IPR002401">
    <property type="entry name" value="Cyt_P450_E_grp-I"/>
</dbReference>
<dbReference type="Gene3D" id="1.10.630.10">
    <property type="entry name" value="Cytochrome P450"/>
    <property type="match status" value="1"/>
</dbReference>
<evidence type="ECO:0000256" key="1">
    <source>
        <dbReference type="ARBA" id="ARBA00001971"/>
    </source>
</evidence>
<evidence type="ECO:0000256" key="7">
    <source>
        <dbReference type="PIRSR" id="PIRSR602401-1"/>
    </source>
</evidence>
<dbReference type="EMBL" id="BJWL01000023">
    <property type="protein sequence ID" value="GFZ13329.1"/>
    <property type="molecule type" value="Genomic_DNA"/>
</dbReference>
<evidence type="ECO:0000313" key="12">
    <source>
        <dbReference type="Proteomes" id="UP000585474"/>
    </source>
</evidence>
<dbReference type="GO" id="GO:0004497">
    <property type="term" value="F:monooxygenase activity"/>
    <property type="evidence" value="ECO:0007669"/>
    <property type="project" value="UniProtKB-KW"/>
</dbReference>
<dbReference type="PANTHER" id="PTHR47947">
    <property type="entry name" value="CYTOCHROME P450 82C3-RELATED"/>
    <property type="match status" value="1"/>
</dbReference>
<dbReference type="Pfam" id="PF00067">
    <property type="entry name" value="p450"/>
    <property type="match status" value="1"/>
</dbReference>
<evidence type="ECO:0000256" key="4">
    <source>
        <dbReference type="ARBA" id="ARBA00023002"/>
    </source>
</evidence>
<comment type="cofactor">
    <cofactor evidence="1 7">
        <name>heme</name>
        <dbReference type="ChEBI" id="CHEBI:30413"/>
    </cofactor>
</comment>
<keyword evidence="3 7" id="KW-0479">Metal-binding</keyword>
<dbReference type="AlphaFoldDB" id="A0A7J0GRB3"/>
<keyword evidence="10" id="KW-0732">Signal</keyword>
<feature type="region of interest" description="Disordered" evidence="9">
    <location>
        <begin position="503"/>
        <end position="530"/>
    </location>
</feature>
<evidence type="ECO:0000256" key="5">
    <source>
        <dbReference type="ARBA" id="ARBA00023004"/>
    </source>
</evidence>
<evidence type="ECO:0000256" key="6">
    <source>
        <dbReference type="ARBA" id="ARBA00023033"/>
    </source>
</evidence>
<name>A0A7J0GRB3_9ERIC</name>
<dbReference type="OrthoDB" id="507451at2759"/>
<keyword evidence="6 8" id="KW-0503">Monooxygenase</keyword>
<dbReference type="InterPro" id="IPR001128">
    <property type="entry name" value="Cyt_P450"/>
</dbReference>
<keyword evidence="2 7" id="KW-0349">Heme</keyword>